<dbReference type="Gene3D" id="2.10.109.10">
    <property type="entry name" value="Umud Fragment, subunit A"/>
    <property type="match status" value="1"/>
</dbReference>
<protein>
    <submittedName>
        <fullName evidence="5">Helix-turn-helix transcriptional regulator</fullName>
    </submittedName>
</protein>
<dbReference type="CDD" id="cd06529">
    <property type="entry name" value="S24_LexA-like"/>
    <property type="match status" value="1"/>
</dbReference>
<dbReference type="PROSITE" id="PS50943">
    <property type="entry name" value="HTH_CROC1"/>
    <property type="match status" value="1"/>
</dbReference>
<dbReference type="Pfam" id="PF00717">
    <property type="entry name" value="Peptidase_S24"/>
    <property type="match status" value="1"/>
</dbReference>
<dbReference type="CDD" id="cd00093">
    <property type="entry name" value="HTH_XRE"/>
    <property type="match status" value="1"/>
</dbReference>
<dbReference type="InterPro" id="IPR036286">
    <property type="entry name" value="LexA/Signal_pep-like_sf"/>
</dbReference>
<name>A0ABY8SI55_9GAMM</name>
<accession>A0ABY8SI55</accession>
<keyword evidence="3" id="KW-0804">Transcription</keyword>
<dbReference type="PANTHER" id="PTHR40661">
    <property type="match status" value="1"/>
</dbReference>
<dbReference type="Gene3D" id="1.10.260.40">
    <property type="entry name" value="lambda repressor-like DNA-binding domains"/>
    <property type="match status" value="1"/>
</dbReference>
<gene>
    <name evidence="5" type="ORF">MQ095_07050</name>
</gene>
<dbReference type="EMBL" id="CP094302">
    <property type="protein sequence ID" value="WHP85170.1"/>
    <property type="molecule type" value="Genomic_DNA"/>
</dbReference>
<dbReference type="InterPro" id="IPR039418">
    <property type="entry name" value="LexA-like"/>
</dbReference>
<reference evidence="5 6" key="1">
    <citation type="submission" date="2022-03" db="EMBL/GenBank/DDBJ databases">
        <title>Survey of Intraspecific Variation of Edwardsiella anguillarum Isolates from Non-Anguillid Fish Host Originating from Varied Geographic Locations.</title>
        <authorList>
            <person name="Armwood A.R."/>
            <person name="Woodyard E."/>
            <person name="Waldbieser G.C."/>
            <person name="Camus A.C."/>
            <person name="Divya D."/>
            <person name="Tekedar H."/>
            <person name="Soto E."/>
            <person name="Stein C."/>
            <person name="Ucko M."/>
            <person name="Ware C."/>
            <person name="Griffin M.J."/>
        </authorList>
    </citation>
    <scope>NUCLEOTIDE SEQUENCE [LARGE SCALE GENOMIC DNA]</scope>
    <source>
        <strain evidence="5 6">R18-35-2</strain>
    </source>
</reference>
<feature type="domain" description="HTH cro/C1-type" evidence="4">
    <location>
        <begin position="42"/>
        <end position="78"/>
    </location>
</feature>
<keyword evidence="6" id="KW-1185">Reference proteome</keyword>
<evidence type="ECO:0000256" key="2">
    <source>
        <dbReference type="ARBA" id="ARBA00023125"/>
    </source>
</evidence>
<proteinExistence type="predicted"/>
<keyword evidence="1" id="KW-0805">Transcription regulation</keyword>
<dbReference type="RefSeq" id="WP_283292116.1">
    <property type="nucleotide sequence ID" value="NZ_CP094302.2"/>
</dbReference>
<dbReference type="Proteomes" id="UP001238370">
    <property type="component" value="Chromosome"/>
</dbReference>
<sequence length="254" mass="28209">MVKKDDVKKAFSDRLNAACVDAGVAGRGLAGRIKECLKKQGISVTEAAIWKWLNAAAIPEKTNIIAISKWLNVRPEWLEYGGSNAQVDNSNNQQSSIPPLREWGDVEAWDSTTPLMDDEVEIPFYKSIELAAGHGCSTNMDYNGYKLRFSKATLRKAGAQPECVFAFSVHGNSMDPVIPNGSTVTVDTANKRIVDGGIYAIEQDELFRVKLLYRQPGHNVILRSYNKIDYQDEEVSVDSVKIIGRVIHYSVMLL</sequence>
<dbReference type="InterPro" id="IPR010982">
    <property type="entry name" value="Lambda_DNA-bd_dom_sf"/>
</dbReference>
<evidence type="ECO:0000256" key="1">
    <source>
        <dbReference type="ARBA" id="ARBA00023015"/>
    </source>
</evidence>
<organism evidence="5 6">
    <name type="scientific">Edwardsiella anguillarum</name>
    <dbReference type="NCBI Taxonomy" id="1821960"/>
    <lineage>
        <taxon>Bacteria</taxon>
        <taxon>Pseudomonadati</taxon>
        <taxon>Pseudomonadota</taxon>
        <taxon>Gammaproteobacteria</taxon>
        <taxon>Enterobacterales</taxon>
        <taxon>Hafniaceae</taxon>
        <taxon>Edwardsiella</taxon>
    </lineage>
</organism>
<dbReference type="PANTHER" id="PTHR40661:SF2">
    <property type="entry name" value="HTH-TYPE TRANSCRIPTIONAL REGULATOR PRTR"/>
    <property type="match status" value="1"/>
</dbReference>
<evidence type="ECO:0000256" key="3">
    <source>
        <dbReference type="ARBA" id="ARBA00023163"/>
    </source>
</evidence>
<evidence type="ECO:0000313" key="5">
    <source>
        <dbReference type="EMBL" id="WHP85170.1"/>
    </source>
</evidence>
<dbReference type="SUPFAM" id="SSF51306">
    <property type="entry name" value="LexA/Signal peptidase"/>
    <property type="match status" value="1"/>
</dbReference>
<keyword evidence="2" id="KW-0238">DNA-binding</keyword>
<dbReference type="InterPro" id="IPR001387">
    <property type="entry name" value="Cro/C1-type_HTH"/>
</dbReference>
<evidence type="ECO:0000313" key="6">
    <source>
        <dbReference type="Proteomes" id="UP001238370"/>
    </source>
</evidence>
<dbReference type="InterPro" id="IPR015927">
    <property type="entry name" value="Peptidase_S24_S26A/B/C"/>
</dbReference>
<evidence type="ECO:0000259" key="4">
    <source>
        <dbReference type="PROSITE" id="PS50943"/>
    </source>
</evidence>